<accession>A0ABS9X6Q1</accession>
<keyword evidence="3" id="KW-1185">Reference proteome</keyword>
<dbReference type="EMBL" id="JAKKSL010000006">
    <property type="protein sequence ID" value="MCI2285884.1"/>
    <property type="molecule type" value="Genomic_DNA"/>
</dbReference>
<protein>
    <submittedName>
        <fullName evidence="2">Aldehyde dehydrogenase family protein</fullName>
    </submittedName>
</protein>
<comment type="caution">
    <text evidence="2">The sequence shown here is derived from an EMBL/GenBank/DDBJ whole genome shotgun (WGS) entry which is preliminary data.</text>
</comment>
<dbReference type="PANTHER" id="PTHR11699">
    <property type="entry name" value="ALDEHYDE DEHYDROGENASE-RELATED"/>
    <property type="match status" value="1"/>
</dbReference>
<dbReference type="Proteomes" id="UP001139646">
    <property type="component" value="Unassembled WGS sequence"/>
</dbReference>
<dbReference type="Pfam" id="PF00171">
    <property type="entry name" value="Aldedh"/>
    <property type="match status" value="1"/>
</dbReference>
<feature type="domain" description="Aldehyde dehydrogenase" evidence="1">
    <location>
        <begin position="2"/>
        <end position="63"/>
    </location>
</feature>
<evidence type="ECO:0000313" key="3">
    <source>
        <dbReference type="Proteomes" id="UP001139646"/>
    </source>
</evidence>
<evidence type="ECO:0000259" key="1">
    <source>
        <dbReference type="Pfam" id="PF00171"/>
    </source>
</evidence>
<dbReference type="RefSeq" id="WP_242288851.1">
    <property type="nucleotide sequence ID" value="NZ_JAKKSL010000006.1"/>
</dbReference>
<evidence type="ECO:0000313" key="2">
    <source>
        <dbReference type="EMBL" id="MCI2285884.1"/>
    </source>
</evidence>
<proteinExistence type="predicted"/>
<dbReference type="SUPFAM" id="SSF53720">
    <property type="entry name" value="ALDH-like"/>
    <property type="match status" value="1"/>
</dbReference>
<dbReference type="InterPro" id="IPR015590">
    <property type="entry name" value="Aldehyde_DH_dom"/>
</dbReference>
<reference evidence="2" key="1">
    <citation type="submission" date="2022-01" db="EMBL/GenBank/DDBJ databases">
        <title>Colwellia maritima, isolated from seawater.</title>
        <authorList>
            <person name="Kristyanto S."/>
            <person name="Jung J."/>
            <person name="Jeon C.O."/>
        </authorList>
    </citation>
    <scope>NUCLEOTIDE SEQUENCE</scope>
    <source>
        <strain evidence="2">MSW7</strain>
    </source>
</reference>
<dbReference type="InterPro" id="IPR016161">
    <property type="entry name" value="Ald_DH/histidinol_DH"/>
</dbReference>
<dbReference type="Gene3D" id="3.40.309.10">
    <property type="entry name" value="Aldehyde Dehydrogenase, Chain A, domain 2"/>
    <property type="match status" value="1"/>
</dbReference>
<dbReference type="InterPro" id="IPR016163">
    <property type="entry name" value="Ald_DH_C"/>
</dbReference>
<dbReference type="PROSITE" id="PS51257">
    <property type="entry name" value="PROKAR_LIPOPROTEIN"/>
    <property type="match status" value="1"/>
</dbReference>
<organism evidence="2 3">
    <name type="scientific">Colwellia maritima</name>
    <dbReference type="NCBI Taxonomy" id="2912588"/>
    <lineage>
        <taxon>Bacteria</taxon>
        <taxon>Pseudomonadati</taxon>
        <taxon>Pseudomonadota</taxon>
        <taxon>Gammaproteobacteria</taxon>
        <taxon>Alteromonadales</taxon>
        <taxon>Colwelliaceae</taxon>
        <taxon>Colwellia</taxon>
    </lineage>
</organism>
<gene>
    <name evidence="2" type="ORF">L3081_23960</name>
</gene>
<sequence length="69" mass="7445">MKDADLDLAAYGITFGGLFNSGQACESGTRILVHEAIHDQLMEKLAAVCDTLVVGNPLDPKNILWPDCQ</sequence>
<name>A0ABS9X6Q1_9GAMM</name>